<accession>A0ACC2GAK3</accession>
<dbReference type="EMBL" id="CM055742">
    <property type="protein sequence ID" value="KAJ8000648.1"/>
    <property type="molecule type" value="Genomic_DNA"/>
</dbReference>
<reference evidence="1" key="1">
    <citation type="submission" date="2021-05" db="EMBL/GenBank/DDBJ databases">
        <authorList>
            <person name="Pan Q."/>
            <person name="Jouanno E."/>
            <person name="Zahm M."/>
            <person name="Klopp C."/>
            <person name="Cabau C."/>
            <person name="Louis A."/>
            <person name="Berthelot C."/>
            <person name="Parey E."/>
            <person name="Roest Crollius H."/>
            <person name="Montfort J."/>
            <person name="Robinson-Rechavi M."/>
            <person name="Bouchez O."/>
            <person name="Lampietro C."/>
            <person name="Lopez Roques C."/>
            <person name="Donnadieu C."/>
            <person name="Postlethwait J."/>
            <person name="Bobe J."/>
            <person name="Dillon D."/>
            <person name="Chandos A."/>
            <person name="von Hippel F."/>
            <person name="Guiguen Y."/>
        </authorList>
    </citation>
    <scope>NUCLEOTIDE SEQUENCE</scope>
    <source>
        <strain evidence="1">YG-Jan2019</strain>
    </source>
</reference>
<evidence type="ECO:0000313" key="2">
    <source>
        <dbReference type="Proteomes" id="UP001157502"/>
    </source>
</evidence>
<comment type="caution">
    <text evidence="1">The sequence shown here is derived from an EMBL/GenBank/DDBJ whole genome shotgun (WGS) entry which is preliminary data.</text>
</comment>
<organism evidence="1 2">
    <name type="scientific">Dallia pectoralis</name>
    <name type="common">Alaska blackfish</name>
    <dbReference type="NCBI Taxonomy" id="75939"/>
    <lineage>
        <taxon>Eukaryota</taxon>
        <taxon>Metazoa</taxon>
        <taxon>Chordata</taxon>
        <taxon>Craniata</taxon>
        <taxon>Vertebrata</taxon>
        <taxon>Euteleostomi</taxon>
        <taxon>Actinopterygii</taxon>
        <taxon>Neopterygii</taxon>
        <taxon>Teleostei</taxon>
        <taxon>Protacanthopterygii</taxon>
        <taxon>Esociformes</taxon>
        <taxon>Umbridae</taxon>
        <taxon>Dallia</taxon>
    </lineage>
</organism>
<dbReference type="Proteomes" id="UP001157502">
    <property type="component" value="Chromosome 15"/>
</dbReference>
<name>A0ACC2GAK3_DALPE</name>
<protein>
    <submittedName>
        <fullName evidence="1">Uncharacterized protein</fullName>
    </submittedName>
</protein>
<keyword evidence="2" id="KW-1185">Reference proteome</keyword>
<evidence type="ECO:0000313" key="1">
    <source>
        <dbReference type="EMBL" id="KAJ8000648.1"/>
    </source>
</evidence>
<sequence>MICPAFGFYGKTHVLETLVDSLSLACRIVQWTPPVLTGVKCKRALSAHRWVFGDKEHAHALAEIHCGHANAEVFFRPTGTIEFGGVGGERVQPISLRRHSYTGPIPVERISHSSDVSVCSAEGADLTGDGWRLWCSAGRFARAYYRRITRVEEILQTPLHGQFMGVVVINNNGPWIWEIAATVAP</sequence>
<gene>
    <name evidence="1" type="ORF">DPEC_G00182550</name>
</gene>
<proteinExistence type="predicted"/>